<dbReference type="Pfam" id="PF01842">
    <property type="entry name" value="ACT"/>
    <property type="match status" value="1"/>
</dbReference>
<dbReference type="SUPFAM" id="SSF53850">
    <property type="entry name" value="Periplasmic binding protein-like II"/>
    <property type="match status" value="1"/>
</dbReference>
<keyword evidence="7" id="KW-0456">Lyase</keyword>
<dbReference type="GO" id="GO:0046417">
    <property type="term" value="P:chorismate metabolic process"/>
    <property type="evidence" value="ECO:0007669"/>
    <property type="project" value="InterPro"/>
</dbReference>
<evidence type="ECO:0000259" key="10">
    <source>
        <dbReference type="PROSITE" id="PS51168"/>
    </source>
</evidence>
<dbReference type="FunFam" id="3.30.70.260:FF:000012">
    <property type="entry name" value="Prephenate dehydratase"/>
    <property type="match status" value="1"/>
</dbReference>
<evidence type="ECO:0000259" key="12">
    <source>
        <dbReference type="PROSITE" id="PS51671"/>
    </source>
</evidence>
<gene>
    <name evidence="13" type="ORF">A6M21_02545</name>
</gene>
<keyword evidence="5" id="KW-0057">Aromatic amino acid biosynthesis</keyword>
<dbReference type="GO" id="GO:0004106">
    <property type="term" value="F:chorismate mutase activity"/>
    <property type="evidence" value="ECO:0007669"/>
    <property type="project" value="InterPro"/>
</dbReference>
<comment type="catalytic activity">
    <reaction evidence="8">
        <text>prephenate + H(+) = 3-phenylpyruvate + CO2 + H2O</text>
        <dbReference type="Rhea" id="RHEA:21648"/>
        <dbReference type="ChEBI" id="CHEBI:15377"/>
        <dbReference type="ChEBI" id="CHEBI:15378"/>
        <dbReference type="ChEBI" id="CHEBI:16526"/>
        <dbReference type="ChEBI" id="CHEBI:18005"/>
        <dbReference type="ChEBI" id="CHEBI:29934"/>
        <dbReference type="EC" id="4.2.1.51"/>
    </reaction>
</comment>
<evidence type="ECO:0000256" key="5">
    <source>
        <dbReference type="ARBA" id="ARBA00023141"/>
    </source>
</evidence>
<accession>A0A1B7LJH6</accession>
<keyword evidence="4" id="KW-0028">Amino-acid biosynthesis</keyword>
<evidence type="ECO:0000256" key="6">
    <source>
        <dbReference type="ARBA" id="ARBA00023222"/>
    </source>
</evidence>
<keyword evidence="6" id="KW-0584">Phenylalanine biosynthesis</keyword>
<dbReference type="Gene3D" id="3.40.190.10">
    <property type="entry name" value="Periplasmic binding protein-like II"/>
    <property type="match status" value="2"/>
</dbReference>
<dbReference type="GO" id="GO:0009094">
    <property type="term" value="P:L-phenylalanine biosynthetic process"/>
    <property type="evidence" value="ECO:0007669"/>
    <property type="project" value="UniProtKB-UniPathway"/>
</dbReference>
<dbReference type="InterPro" id="IPR036979">
    <property type="entry name" value="CM_dom_sf"/>
</dbReference>
<dbReference type="InterPro" id="IPR018528">
    <property type="entry name" value="Preph_deHydtase_CS"/>
</dbReference>
<dbReference type="GO" id="GO:0004664">
    <property type="term" value="F:prephenate dehydratase activity"/>
    <property type="evidence" value="ECO:0007669"/>
    <property type="project" value="UniProtKB-EC"/>
</dbReference>
<dbReference type="InterPro" id="IPR002701">
    <property type="entry name" value="CM_II_prokaryot"/>
</dbReference>
<dbReference type="InterPro" id="IPR036263">
    <property type="entry name" value="Chorismate_II_sf"/>
</dbReference>
<protein>
    <recommendedName>
        <fullName evidence="3">Prephenate dehydratase</fullName>
        <ecNumber evidence="2">4.2.1.51</ecNumber>
    </recommendedName>
</protein>
<dbReference type="CDD" id="cd04905">
    <property type="entry name" value="ACT_CM-PDT"/>
    <property type="match status" value="1"/>
</dbReference>
<dbReference type="PROSITE" id="PS51671">
    <property type="entry name" value="ACT"/>
    <property type="match status" value="1"/>
</dbReference>
<evidence type="ECO:0000256" key="9">
    <source>
        <dbReference type="SAM" id="MobiDB-lite"/>
    </source>
</evidence>
<dbReference type="SUPFAM" id="SSF48600">
    <property type="entry name" value="Chorismate mutase II"/>
    <property type="match status" value="1"/>
</dbReference>
<feature type="region of interest" description="Disordered" evidence="9">
    <location>
        <begin position="283"/>
        <end position="302"/>
    </location>
</feature>
<dbReference type="InterPro" id="IPR001086">
    <property type="entry name" value="Preph_deHydtase"/>
</dbReference>
<dbReference type="CDD" id="cd13633">
    <property type="entry name" value="PBP2_Sa-PDT_like"/>
    <property type="match status" value="1"/>
</dbReference>
<dbReference type="AlphaFoldDB" id="A0A1B7LJH6"/>
<dbReference type="UniPathway" id="UPA00121">
    <property type="reaction ID" value="UER00345"/>
</dbReference>
<evidence type="ECO:0000256" key="2">
    <source>
        <dbReference type="ARBA" id="ARBA00013147"/>
    </source>
</evidence>
<dbReference type="PANTHER" id="PTHR21022">
    <property type="entry name" value="PREPHENATE DEHYDRATASE P PROTEIN"/>
    <property type="match status" value="1"/>
</dbReference>
<dbReference type="SUPFAM" id="SSF55021">
    <property type="entry name" value="ACT-like"/>
    <property type="match status" value="1"/>
</dbReference>
<dbReference type="Gene3D" id="3.30.70.260">
    <property type="match status" value="1"/>
</dbReference>
<comment type="caution">
    <text evidence="13">The sequence shown here is derived from an EMBL/GenBank/DDBJ whole genome shotgun (WGS) entry which is preliminary data.</text>
</comment>
<name>A0A1B7LJH6_9FIRM</name>
<evidence type="ECO:0000256" key="4">
    <source>
        <dbReference type="ARBA" id="ARBA00022605"/>
    </source>
</evidence>
<proteinExistence type="predicted"/>
<keyword evidence="14" id="KW-1185">Reference proteome</keyword>
<dbReference type="Pfam" id="PF01817">
    <property type="entry name" value="CM_2"/>
    <property type="match status" value="1"/>
</dbReference>
<evidence type="ECO:0000259" key="11">
    <source>
        <dbReference type="PROSITE" id="PS51171"/>
    </source>
</evidence>
<dbReference type="OrthoDB" id="9802281at2"/>
<dbReference type="EMBL" id="LYVF01000009">
    <property type="protein sequence ID" value="OAT86714.1"/>
    <property type="molecule type" value="Genomic_DNA"/>
</dbReference>
<dbReference type="PROSITE" id="PS51171">
    <property type="entry name" value="PREPHENATE_DEHYDR_3"/>
    <property type="match status" value="1"/>
</dbReference>
<evidence type="ECO:0000313" key="13">
    <source>
        <dbReference type="EMBL" id="OAT86714.1"/>
    </source>
</evidence>
<reference evidence="13 14" key="1">
    <citation type="submission" date="2016-04" db="EMBL/GenBank/DDBJ databases">
        <authorList>
            <person name="Evans L.H."/>
            <person name="Alamgir A."/>
            <person name="Owens N."/>
            <person name="Weber N.D."/>
            <person name="Virtaneva K."/>
            <person name="Barbian K."/>
            <person name="Babar A."/>
            <person name="Rosenke K."/>
        </authorList>
    </citation>
    <scope>NUCLEOTIDE SEQUENCE [LARGE SCALE GENOMIC DNA]</scope>
    <source>
        <strain evidence="13 14">LMa1</strain>
    </source>
</reference>
<feature type="domain" description="ACT" evidence="12">
    <location>
        <begin position="198"/>
        <end position="273"/>
    </location>
</feature>
<feature type="domain" description="Prephenate dehydratase" evidence="11">
    <location>
        <begin position="3"/>
        <end position="186"/>
    </location>
</feature>
<dbReference type="Pfam" id="PF00800">
    <property type="entry name" value="PDT"/>
    <property type="match status" value="1"/>
</dbReference>
<evidence type="ECO:0000313" key="14">
    <source>
        <dbReference type="Proteomes" id="UP000078532"/>
    </source>
</evidence>
<evidence type="ECO:0000256" key="8">
    <source>
        <dbReference type="ARBA" id="ARBA00047848"/>
    </source>
</evidence>
<dbReference type="GO" id="GO:0005737">
    <property type="term" value="C:cytoplasm"/>
    <property type="evidence" value="ECO:0007669"/>
    <property type="project" value="TreeGrafter"/>
</dbReference>
<dbReference type="RefSeq" id="WP_066666031.1">
    <property type="nucleotide sequence ID" value="NZ_LYVF01000009.1"/>
</dbReference>
<dbReference type="InterPro" id="IPR045865">
    <property type="entry name" value="ACT-like_dom_sf"/>
</dbReference>
<dbReference type="EC" id="4.2.1.51" evidence="2"/>
<dbReference type="STRING" id="1838280.A6M21_02545"/>
<dbReference type="NCBIfam" id="NF008865">
    <property type="entry name" value="PRK11898.1"/>
    <property type="match status" value="1"/>
</dbReference>
<organism evidence="13 14">
    <name type="scientific">Desulfotomaculum copahuensis</name>
    <dbReference type="NCBI Taxonomy" id="1838280"/>
    <lineage>
        <taxon>Bacteria</taxon>
        <taxon>Bacillati</taxon>
        <taxon>Bacillota</taxon>
        <taxon>Clostridia</taxon>
        <taxon>Eubacteriales</taxon>
        <taxon>Desulfotomaculaceae</taxon>
        <taxon>Desulfotomaculum</taxon>
    </lineage>
</organism>
<evidence type="ECO:0000256" key="1">
    <source>
        <dbReference type="ARBA" id="ARBA00004741"/>
    </source>
</evidence>
<dbReference type="PANTHER" id="PTHR21022:SF19">
    <property type="entry name" value="PREPHENATE DEHYDRATASE-RELATED"/>
    <property type="match status" value="1"/>
</dbReference>
<dbReference type="SMART" id="SM00830">
    <property type="entry name" value="CM_2"/>
    <property type="match status" value="1"/>
</dbReference>
<dbReference type="Gene3D" id="1.20.59.10">
    <property type="entry name" value="Chorismate mutase"/>
    <property type="match status" value="1"/>
</dbReference>
<comment type="pathway">
    <text evidence="1">Amino-acid biosynthesis; L-phenylalanine biosynthesis; phenylpyruvate from prephenate: step 1/1.</text>
</comment>
<evidence type="ECO:0000256" key="3">
    <source>
        <dbReference type="ARBA" id="ARBA00021872"/>
    </source>
</evidence>
<dbReference type="PROSITE" id="PS51168">
    <property type="entry name" value="CHORISMATE_MUT_2"/>
    <property type="match status" value="1"/>
</dbReference>
<sequence length="449" mass="47554">MAKIGYLGPPGTFSELALQYYLAAGEQRDLEPVCLPSLDDVLAGVDRGELAAGLVPLENSSEGAVNRTQDLLAHRFTGLFIQKEMVLPVEHHLLARPGMTVAAVRRVLSHPQALAQCRGYLRRLLPGALEMETASTAAAAAMVAASGEPWAAIGTRAAARACGLSVLAEKINDCQSNATRFVVLGRQDGEPGAGCKTSLIFSVADRPGELYSALAEFARRGINLTRIESRPARSRLGEYLFFIDLAGHRQDAPVKEALQALAARGAGLRLLGSYRPLEEGAGKAPGRGAGCGPGRAAGCRSGGSSGPGGEGCCFAVNSQAGLEKTGLPERNGDGWPHPAYVPGGEADRAAGVCRQEPVGPGLPELRRQIDAVDAQLVDLLVQRMQLVEQVGRLKQAGRIRDYAREEEVLRRAGEHARAAGVRPELMKQVFQLLIRQAVEIQDKSGGAQV</sequence>
<evidence type="ECO:0000256" key="7">
    <source>
        <dbReference type="ARBA" id="ARBA00023239"/>
    </source>
</evidence>
<feature type="domain" description="Chorismate mutase" evidence="10">
    <location>
        <begin position="356"/>
        <end position="445"/>
    </location>
</feature>
<dbReference type="Proteomes" id="UP000078532">
    <property type="component" value="Unassembled WGS sequence"/>
</dbReference>
<dbReference type="PROSITE" id="PS00858">
    <property type="entry name" value="PREPHENATE_DEHYDR_2"/>
    <property type="match status" value="1"/>
</dbReference>
<dbReference type="InterPro" id="IPR002912">
    <property type="entry name" value="ACT_dom"/>
</dbReference>